<gene>
    <name evidence="1" type="ORF">BDP27DRAFT_1321281</name>
</gene>
<organism evidence="1 2">
    <name type="scientific">Rhodocollybia butyracea</name>
    <dbReference type="NCBI Taxonomy" id="206335"/>
    <lineage>
        <taxon>Eukaryota</taxon>
        <taxon>Fungi</taxon>
        <taxon>Dikarya</taxon>
        <taxon>Basidiomycota</taxon>
        <taxon>Agaricomycotina</taxon>
        <taxon>Agaricomycetes</taxon>
        <taxon>Agaricomycetidae</taxon>
        <taxon>Agaricales</taxon>
        <taxon>Marasmiineae</taxon>
        <taxon>Omphalotaceae</taxon>
        <taxon>Rhodocollybia</taxon>
    </lineage>
</organism>
<reference evidence="1" key="1">
    <citation type="submission" date="2020-11" db="EMBL/GenBank/DDBJ databases">
        <authorList>
            <consortium name="DOE Joint Genome Institute"/>
            <person name="Ahrendt S."/>
            <person name="Riley R."/>
            <person name="Andreopoulos W."/>
            <person name="Labutti K."/>
            <person name="Pangilinan J."/>
            <person name="Ruiz-Duenas F.J."/>
            <person name="Barrasa J.M."/>
            <person name="Sanchez-Garcia M."/>
            <person name="Camarero S."/>
            <person name="Miyauchi S."/>
            <person name="Serrano A."/>
            <person name="Linde D."/>
            <person name="Babiker R."/>
            <person name="Drula E."/>
            <person name="Ayuso-Fernandez I."/>
            <person name="Pacheco R."/>
            <person name="Padilla G."/>
            <person name="Ferreira P."/>
            <person name="Barriuso J."/>
            <person name="Kellner H."/>
            <person name="Castanera R."/>
            <person name="Alfaro M."/>
            <person name="Ramirez L."/>
            <person name="Pisabarro A.G."/>
            <person name="Kuo A."/>
            <person name="Tritt A."/>
            <person name="Lipzen A."/>
            <person name="He G."/>
            <person name="Yan M."/>
            <person name="Ng V."/>
            <person name="Cullen D."/>
            <person name="Martin F."/>
            <person name="Rosso M.-N."/>
            <person name="Henrissat B."/>
            <person name="Hibbett D."/>
            <person name="Martinez A.T."/>
            <person name="Grigoriev I.V."/>
        </authorList>
    </citation>
    <scope>NUCLEOTIDE SEQUENCE</scope>
    <source>
        <strain evidence="1">AH 40177</strain>
    </source>
</reference>
<evidence type="ECO:0000313" key="2">
    <source>
        <dbReference type="Proteomes" id="UP000772434"/>
    </source>
</evidence>
<keyword evidence="2" id="KW-1185">Reference proteome</keyword>
<dbReference type="AlphaFoldDB" id="A0A9P5PTE7"/>
<name>A0A9P5PTE7_9AGAR</name>
<dbReference type="OrthoDB" id="3263285at2759"/>
<protein>
    <submittedName>
        <fullName evidence="1">Uncharacterized protein</fullName>
    </submittedName>
</protein>
<dbReference type="Proteomes" id="UP000772434">
    <property type="component" value="Unassembled WGS sequence"/>
</dbReference>
<dbReference type="EMBL" id="JADNRY010000028">
    <property type="protein sequence ID" value="KAF9072006.1"/>
    <property type="molecule type" value="Genomic_DNA"/>
</dbReference>
<sequence>MNTVKTISDKEKKYLFSIEMRPESGPYLINENNEIVLKGDRELTDVHTVEIKTITRKAIIPKSVTAQRVKYKTRVSRFSPVPTYQNIAGLTMRDIRFSLIVDEVFRKRFLPRSSTPTIYESGIKSLICPTSDEEYDRSSGPEALFQFVFCGCCGAPHPLVKCKRDRRRIKALRIINSQPAGRTWRNPNLTVKDV</sequence>
<proteinExistence type="predicted"/>
<evidence type="ECO:0000313" key="1">
    <source>
        <dbReference type="EMBL" id="KAF9072006.1"/>
    </source>
</evidence>
<accession>A0A9P5PTE7</accession>
<comment type="caution">
    <text evidence="1">The sequence shown here is derived from an EMBL/GenBank/DDBJ whole genome shotgun (WGS) entry which is preliminary data.</text>
</comment>